<feature type="transmembrane region" description="Helical" evidence="10">
    <location>
        <begin position="42"/>
        <end position="66"/>
    </location>
</feature>
<name>A0ABW4KWT4_9BURK</name>
<dbReference type="InterPro" id="IPR011990">
    <property type="entry name" value="TPR-like_helical_dom_sf"/>
</dbReference>
<keyword evidence="4" id="KW-1003">Cell membrane</keyword>
<keyword evidence="5" id="KW-0997">Cell inner membrane</keyword>
<dbReference type="InterPro" id="IPR005254">
    <property type="entry name" value="Heme_biosyn_assoc_TPR_pro"/>
</dbReference>
<dbReference type="Gene3D" id="1.25.40.10">
    <property type="entry name" value="Tetratricopeptide repeat domain"/>
    <property type="match status" value="1"/>
</dbReference>
<dbReference type="SUPFAM" id="SSF48452">
    <property type="entry name" value="TPR-like"/>
    <property type="match status" value="1"/>
</dbReference>
<comment type="function">
    <text evidence="1">Involved in a late step of protoheme IX synthesis.</text>
</comment>
<protein>
    <submittedName>
        <fullName evidence="12">Heme biosynthesis HemY N-terminal domain-containing protein</fullName>
    </submittedName>
</protein>
<proteinExistence type="predicted"/>
<evidence type="ECO:0000259" key="11">
    <source>
        <dbReference type="Pfam" id="PF07219"/>
    </source>
</evidence>
<evidence type="ECO:0000256" key="7">
    <source>
        <dbReference type="ARBA" id="ARBA00022989"/>
    </source>
</evidence>
<evidence type="ECO:0000256" key="4">
    <source>
        <dbReference type="ARBA" id="ARBA00022475"/>
    </source>
</evidence>
<comment type="subcellular location">
    <subcellularLocation>
        <location evidence="2">Cell inner membrane</location>
        <topology evidence="2">Multi-pass membrane protein</topology>
    </subcellularLocation>
</comment>
<evidence type="ECO:0000256" key="1">
    <source>
        <dbReference type="ARBA" id="ARBA00002962"/>
    </source>
</evidence>
<keyword evidence="6 10" id="KW-0812">Transmembrane</keyword>
<comment type="pathway">
    <text evidence="3">Porphyrin-containing compound metabolism; protoheme biosynthesis.</text>
</comment>
<sequence>MRAALWLMGLFSAAVALALFAGDNDGTVTIFWPPHRVDMSVNLLLLLLVALFVLLHFALRAFAALFELPRQARRWRSQQRERAAHTSMMDAMTQFGAGRYLRARKSAEAALAREQALREAGDVLPHRASLRTLAHLTVAESAHALQDQSTRDHHLALALDRASAHGALPELREGVLLRAARWALHDRDPGAAMARLDELPAGATRRTAALRIKLKAARQAGRQREALDTARLLAKHGAFSRDAAGTVVRGLAADQITQARDAAELQQLWAALEPAERAMPELALRAAQRLLNLGGDHAVVRDWLRPVWGEMLALPESFSPAHRARLARVLEAGMAPTGDAADQQWLARVEAAHQAHPRDATLQYLAGMACLHRGLWGKAQLLLTQAVRGLQDAELRARAWRALAELAEQRGDATAAAEAWKHAAGA</sequence>
<evidence type="ECO:0000256" key="2">
    <source>
        <dbReference type="ARBA" id="ARBA00004429"/>
    </source>
</evidence>
<accession>A0ABW4KWT4</accession>
<evidence type="ECO:0000256" key="3">
    <source>
        <dbReference type="ARBA" id="ARBA00004744"/>
    </source>
</evidence>
<organism evidence="12 13">
    <name type="scientific">Ottowia flava</name>
    <dbReference type="NCBI Taxonomy" id="2675430"/>
    <lineage>
        <taxon>Bacteria</taxon>
        <taxon>Pseudomonadati</taxon>
        <taxon>Pseudomonadota</taxon>
        <taxon>Betaproteobacteria</taxon>
        <taxon>Burkholderiales</taxon>
        <taxon>Comamonadaceae</taxon>
        <taxon>Ottowia</taxon>
    </lineage>
</organism>
<dbReference type="RefSeq" id="WP_147911378.1">
    <property type="nucleotide sequence ID" value="NZ_JBHUEJ010000022.1"/>
</dbReference>
<keyword evidence="7 10" id="KW-1133">Transmembrane helix</keyword>
<comment type="caution">
    <text evidence="12">The sequence shown here is derived from an EMBL/GenBank/DDBJ whole genome shotgun (WGS) entry which is preliminary data.</text>
</comment>
<keyword evidence="9" id="KW-0627">Porphyrin biosynthesis</keyword>
<keyword evidence="13" id="KW-1185">Reference proteome</keyword>
<evidence type="ECO:0000256" key="9">
    <source>
        <dbReference type="ARBA" id="ARBA00023244"/>
    </source>
</evidence>
<dbReference type="NCBIfam" id="TIGR00540">
    <property type="entry name" value="TPR_hemY_coli"/>
    <property type="match status" value="1"/>
</dbReference>
<gene>
    <name evidence="12" type="ORF">ACFSF0_11490</name>
</gene>
<dbReference type="InterPro" id="IPR010817">
    <property type="entry name" value="HemY_N"/>
</dbReference>
<dbReference type="Pfam" id="PF07219">
    <property type="entry name" value="HemY_N"/>
    <property type="match status" value="1"/>
</dbReference>
<evidence type="ECO:0000256" key="8">
    <source>
        <dbReference type="ARBA" id="ARBA00023136"/>
    </source>
</evidence>
<evidence type="ECO:0000256" key="5">
    <source>
        <dbReference type="ARBA" id="ARBA00022519"/>
    </source>
</evidence>
<feature type="domain" description="HemY N-terminal" evidence="11">
    <location>
        <begin position="26"/>
        <end position="116"/>
    </location>
</feature>
<evidence type="ECO:0000313" key="13">
    <source>
        <dbReference type="Proteomes" id="UP001597304"/>
    </source>
</evidence>
<keyword evidence="8 10" id="KW-0472">Membrane</keyword>
<reference evidence="13" key="1">
    <citation type="journal article" date="2019" name="Int. J. Syst. Evol. Microbiol.">
        <title>The Global Catalogue of Microorganisms (GCM) 10K type strain sequencing project: providing services to taxonomists for standard genome sequencing and annotation.</title>
        <authorList>
            <consortium name="The Broad Institute Genomics Platform"/>
            <consortium name="The Broad Institute Genome Sequencing Center for Infectious Disease"/>
            <person name="Wu L."/>
            <person name="Ma J."/>
        </authorList>
    </citation>
    <scope>NUCLEOTIDE SEQUENCE [LARGE SCALE GENOMIC DNA]</scope>
    <source>
        <strain evidence="13">LMG 29247</strain>
    </source>
</reference>
<evidence type="ECO:0000313" key="12">
    <source>
        <dbReference type="EMBL" id="MFD1711236.1"/>
    </source>
</evidence>
<evidence type="ECO:0000256" key="10">
    <source>
        <dbReference type="SAM" id="Phobius"/>
    </source>
</evidence>
<dbReference type="Proteomes" id="UP001597304">
    <property type="component" value="Unassembled WGS sequence"/>
</dbReference>
<dbReference type="EMBL" id="JBHUEJ010000022">
    <property type="protein sequence ID" value="MFD1711236.1"/>
    <property type="molecule type" value="Genomic_DNA"/>
</dbReference>
<evidence type="ECO:0000256" key="6">
    <source>
        <dbReference type="ARBA" id="ARBA00022692"/>
    </source>
</evidence>